<dbReference type="PANTHER" id="PTHR15668:SF4">
    <property type="entry name" value="COILED-COIL DOMAIN-CONTAINING PROTEIN 22"/>
    <property type="match status" value="1"/>
</dbReference>
<name>A0AA39LMN5_9BILA</name>
<dbReference type="PANTHER" id="PTHR15668">
    <property type="entry name" value="JM1 PROTEIN"/>
    <property type="match status" value="1"/>
</dbReference>
<proteinExistence type="inferred from homology"/>
<feature type="domain" description="CCDC22 N-terminal" evidence="6">
    <location>
        <begin position="1"/>
        <end position="111"/>
    </location>
</feature>
<dbReference type="InterPro" id="IPR048349">
    <property type="entry name" value="CCDC22_N"/>
</dbReference>
<dbReference type="InterPro" id="IPR008530">
    <property type="entry name" value="CCDC22"/>
</dbReference>
<dbReference type="GO" id="GO:2000060">
    <property type="term" value="P:positive regulation of ubiquitin-dependent protein catabolic process"/>
    <property type="evidence" value="ECO:0007669"/>
    <property type="project" value="TreeGrafter"/>
</dbReference>
<evidence type="ECO:0000256" key="1">
    <source>
        <dbReference type="ARBA" id="ARBA00006438"/>
    </source>
</evidence>
<feature type="coiled-coil region" evidence="3">
    <location>
        <begin position="312"/>
        <end position="429"/>
    </location>
</feature>
<keyword evidence="3" id="KW-0175">Coiled coil</keyword>
<gene>
    <name evidence="7" type="ORF">QR680_016880</name>
</gene>
<dbReference type="Pfam" id="PF21674">
    <property type="entry name" value="CCDC22_N"/>
    <property type="match status" value="1"/>
</dbReference>
<sequence>MNEVDGIVLKALAGLECSFCEESLPESLGQLSSGDVIEGVVRCLWAIREDYRSRLPVCKLPHNMTARFRIASDISEVVNELRKRSPIGYQMLLYGNVNEIRGLFVDLLELLHSRERATVPAVSSKSPREAALLGARRSLLADRKYPKISGEKRVVNFEVGSVTTRQRICSMLERNFGAMGGVSSTVVGLCVARRQAKPSLPPKPKLAPKPTVLTKTDTVESHTAFPSMPSPSEEQEEEHVRQQEVEELKKQIDEKKAELAANRKAVLTMRYAQARLEDDLSHNKDVLEAADHRFVQLLSDPHESLQKLRHFIDQSEDKRAEFDEKYQVARSDMAAEIQALKERCGVTTDIEEIRNEINDIEEKIVEMEDDMTGKERLKHRLLREIENIGDPGMSRSKYTKRIGEMLENVKKQQQEIVKTMQMNNKLKREIGLLSGTLDRTFTVVDEHLSKQATFDEQMQRAYKLLVRIHEKCALVAKTMEDTGKVNRDIDDLNDQIELESQKMIDKQLENVINDLAEIRAENLRMKGSPHEE</sequence>
<evidence type="ECO:0000256" key="2">
    <source>
        <dbReference type="ARBA" id="ARBA00017553"/>
    </source>
</evidence>
<accession>A0AA39LMN5</accession>
<evidence type="ECO:0000259" key="5">
    <source>
        <dbReference type="Pfam" id="PF05667"/>
    </source>
</evidence>
<dbReference type="Pfam" id="PF05667">
    <property type="entry name" value="CCDC22_CC"/>
    <property type="match status" value="1"/>
</dbReference>
<dbReference type="GO" id="GO:0097602">
    <property type="term" value="F:cullin family protein binding"/>
    <property type="evidence" value="ECO:0007669"/>
    <property type="project" value="TreeGrafter"/>
</dbReference>
<evidence type="ECO:0000313" key="7">
    <source>
        <dbReference type="EMBL" id="KAK0403366.1"/>
    </source>
</evidence>
<dbReference type="EMBL" id="JAUCMV010000004">
    <property type="protein sequence ID" value="KAK0403366.1"/>
    <property type="molecule type" value="Genomic_DNA"/>
</dbReference>
<evidence type="ECO:0000259" key="6">
    <source>
        <dbReference type="Pfam" id="PF21674"/>
    </source>
</evidence>
<organism evidence="7 8">
    <name type="scientific">Steinernema hermaphroditum</name>
    <dbReference type="NCBI Taxonomy" id="289476"/>
    <lineage>
        <taxon>Eukaryota</taxon>
        <taxon>Metazoa</taxon>
        <taxon>Ecdysozoa</taxon>
        <taxon>Nematoda</taxon>
        <taxon>Chromadorea</taxon>
        <taxon>Rhabditida</taxon>
        <taxon>Tylenchina</taxon>
        <taxon>Panagrolaimomorpha</taxon>
        <taxon>Strongyloidoidea</taxon>
        <taxon>Steinernematidae</taxon>
        <taxon>Steinernema</taxon>
    </lineage>
</organism>
<dbReference type="InterPro" id="IPR048348">
    <property type="entry name" value="CCDC22_CC"/>
</dbReference>
<evidence type="ECO:0000313" key="8">
    <source>
        <dbReference type="Proteomes" id="UP001175271"/>
    </source>
</evidence>
<comment type="similarity">
    <text evidence="1">Belongs to the CCDC22 family.</text>
</comment>
<protein>
    <recommendedName>
        <fullName evidence="2">Coiled-coil domain-containing protein 22 homolog</fullName>
    </recommendedName>
</protein>
<reference evidence="7" key="1">
    <citation type="submission" date="2023-06" db="EMBL/GenBank/DDBJ databases">
        <title>Genomic analysis of the entomopathogenic nematode Steinernema hermaphroditum.</title>
        <authorList>
            <person name="Schwarz E.M."/>
            <person name="Heppert J.K."/>
            <person name="Baniya A."/>
            <person name="Schwartz H.T."/>
            <person name="Tan C.-H."/>
            <person name="Antoshechkin I."/>
            <person name="Sternberg P.W."/>
            <person name="Goodrich-Blair H."/>
            <person name="Dillman A.R."/>
        </authorList>
    </citation>
    <scope>NUCLEOTIDE SEQUENCE</scope>
    <source>
        <strain evidence="7">PS9179</strain>
        <tissue evidence="7">Whole animal</tissue>
    </source>
</reference>
<feature type="region of interest" description="Disordered" evidence="4">
    <location>
        <begin position="220"/>
        <end position="241"/>
    </location>
</feature>
<evidence type="ECO:0000256" key="3">
    <source>
        <dbReference type="SAM" id="Coils"/>
    </source>
</evidence>
<comment type="caution">
    <text evidence="7">The sequence shown here is derived from an EMBL/GenBank/DDBJ whole genome shotgun (WGS) entry which is preliminary data.</text>
</comment>
<dbReference type="Proteomes" id="UP001175271">
    <property type="component" value="Unassembled WGS sequence"/>
</dbReference>
<evidence type="ECO:0000256" key="4">
    <source>
        <dbReference type="SAM" id="MobiDB-lite"/>
    </source>
</evidence>
<feature type="domain" description="CCDC22 coiled-coil" evidence="5">
    <location>
        <begin position="231"/>
        <end position="502"/>
    </location>
</feature>
<dbReference type="AlphaFoldDB" id="A0AA39LMN5"/>
<keyword evidence="8" id="KW-1185">Reference proteome</keyword>